<dbReference type="SUPFAM" id="SSF48264">
    <property type="entry name" value="Cytochrome P450"/>
    <property type="match status" value="1"/>
</dbReference>
<keyword evidence="2" id="KW-0503">Monooxygenase</keyword>
<gene>
    <name evidence="3" type="ORF">HJO_02640</name>
</gene>
<organism evidence="3 4">
    <name type="scientific">Hyphomonas johnsonii MHS-2</name>
    <dbReference type="NCBI Taxonomy" id="1280950"/>
    <lineage>
        <taxon>Bacteria</taxon>
        <taxon>Pseudomonadati</taxon>
        <taxon>Pseudomonadota</taxon>
        <taxon>Alphaproteobacteria</taxon>
        <taxon>Hyphomonadales</taxon>
        <taxon>Hyphomonadaceae</taxon>
        <taxon>Hyphomonas</taxon>
    </lineage>
</organism>
<dbReference type="Pfam" id="PF00067">
    <property type="entry name" value="p450"/>
    <property type="match status" value="1"/>
</dbReference>
<dbReference type="Proteomes" id="UP000025171">
    <property type="component" value="Unassembled WGS sequence"/>
</dbReference>
<keyword evidence="2" id="KW-0349">Heme</keyword>
<dbReference type="PANTHER" id="PTHR46696">
    <property type="entry name" value="P450, PUTATIVE (EUROFUNG)-RELATED"/>
    <property type="match status" value="1"/>
</dbReference>
<dbReference type="EMBL" id="ARYK01000001">
    <property type="protein sequence ID" value="KCZ94236.1"/>
    <property type="molecule type" value="Genomic_DNA"/>
</dbReference>
<dbReference type="STRING" id="1280950.HJO_02640"/>
<evidence type="ECO:0000313" key="4">
    <source>
        <dbReference type="Proteomes" id="UP000025171"/>
    </source>
</evidence>
<evidence type="ECO:0000256" key="1">
    <source>
        <dbReference type="ARBA" id="ARBA00010617"/>
    </source>
</evidence>
<dbReference type="InterPro" id="IPR001128">
    <property type="entry name" value="Cyt_P450"/>
</dbReference>
<dbReference type="GO" id="GO:0016705">
    <property type="term" value="F:oxidoreductase activity, acting on paired donors, with incorporation or reduction of molecular oxygen"/>
    <property type="evidence" value="ECO:0007669"/>
    <property type="project" value="InterPro"/>
</dbReference>
<accession>A0A059FUP9</accession>
<dbReference type="PATRIC" id="fig|1280950.3.peg.539"/>
<dbReference type="InterPro" id="IPR017972">
    <property type="entry name" value="Cyt_P450_CS"/>
</dbReference>
<dbReference type="PRINTS" id="PR00359">
    <property type="entry name" value="BP450"/>
</dbReference>
<keyword evidence="2" id="KW-0479">Metal-binding</keyword>
<keyword evidence="2" id="KW-0560">Oxidoreductase</keyword>
<dbReference type="InterPro" id="IPR002397">
    <property type="entry name" value="Cyt_P450_B"/>
</dbReference>
<dbReference type="eggNOG" id="COG2124">
    <property type="taxonomic scope" value="Bacteria"/>
</dbReference>
<proteinExistence type="inferred from homology"/>
<evidence type="ECO:0000313" key="3">
    <source>
        <dbReference type="EMBL" id="KCZ94236.1"/>
    </source>
</evidence>
<dbReference type="GO" id="GO:0005506">
    <property type="term" value="F:iron ion binding"/>
    <property type="evidence" value="ECO:0007669"/>
    <property type="project" value="InterPro"/>
</dbReference>
<dbReference type="Gene3D" id="1.10.630.10">
    <property type="entry name" value="Cytochrome P450"/>
    <property type="match status" value="1"/>
</dbReference>
<protein>
    <submittedName>
        <fullName evidence="3">Cytochrome P450</fullName>
    </submittedName>
</protein>
<dbReference type="GO" id="GO:0020037">
    <property type="term" value="F:heme binding"/>
    <property type="evidence" value="ECO:0007669"/>
    <property type="project" value="InterPro"/>
</dbReference>
<keyword evidence="2" id="KW-0408">Iron</keyword>
<dbReference type="PANTHER" id="PTHR46696:SF1">
    <property type="entry name" value="CYTOCHROME P450 YJIB-RELATED"/>
    <property type="match status" value="1"/>
</dbReference>
<keyword evidence="4" id="KW-1185">Reference proteome</keyword>
<reference evidence="3 4" key="1">
    <citation type="journal article" date="2014" name="Antonie Van Leeuwenhoek">
        <title>Hyphomonas beringensis sp. nov. and Hyphomonas chukchiensis sp. nov., isolated from surface seawater of the Bering Sea and Chukchi Sea.</title>
        <authorList>
            <person name="Li C."/>
            <person name="Lai Q."/>
            <person name="Li G."/>
            <person name="Dong C."/>
            <person name="Wang J."/>
            <person name="Liao Y."/>
            <person name="Shao Z."/>
        </authorList>
    </citation>
    <scope>NUCLEOTIDE SEQUENCE [LARGE SCALE GENOMIC DNA]</scope>
    <source>
        <strain evidence="3 4">MHS-2</strain>
    </source>
</reference>
<dbReference type="InterPro" id="IPR036396">
    <property type="entry name" value="Cyt_P450_sf"/>
</dbReference>
<comment type="similarity">
    <text evidence="1 2">Belongs to the cytochrome P450 family.</text>
</comment>
<sequence>MSEQGVKDRKIPIEDPEFYLNDPWPTFAWMQREAPFYHYEPLDTFVVTRAEDIRAISPRADVFSNARGIFLNEIKYRAQAGDTNFSEGFWPEGGEQIGNTDPPRHHELRRVSLGAFTVPAIEEVKHKLTVYIGKELDKLAAQGEVDYWDFAAGVPIEAACFLIGLPATDRKRVEFWSNELEKLGADISFEELQAAVTEFASLKDYITENVEIRKAEREAGTAKGLDLINVLLDAELDGQKGVQLPNVVTFAMTAIAAGADTTRALLLGLPYYFANNPDQWQRLKEDRSLVKNAIEETLRLVTPARAFLRYVSKDIEINGQAMKEGQHVYLMYMAGNRDPDLFQDPHRFDIGRENASRHFSFGAGPHTCLGARLARMEGAEVLNALLDRFERIELAGKPEIVRNHIIRNSWETMPLRLIR</sequence>
<dbReference type="AlphaFoldDB" id="A0A059FUP9"/>
<name>A0A059FUP9_9PROT</name>
<evidence type="ECO:0000256" key="2">
    <source>
        <dbReference type="RuleBase" id="RU000461"/>
    </source>
</evidence>
<comment type="caution">
    <text evidence="3">The sequence shown here is derived from an EMBL/GenBank/DDBJ whole genome shotgun (WGS) entry which is preliminary data.</text>
</comment>
<dbReference type="GO" id="GO:0004497">
    <property type="term" value="F:monooxygenase activity"/>
    <property type="evidence" value="ECO:0007669"/>
    <property type="project" value="UniProtKB-KW"/>
</dbReference>
<dbReference type="PROSITE" id="PS00086">
    <property type="entry name" value="CYTOCHROME_P450"/>
    <property type="match status" value="1"/>
</dbReference>